<dbReference type="GeneID" id="96292402"/>
<proteinExistence type="predicted"/>
<evidence type="ECO:0000313" key="3">
    <source>
        <dbReference type="Proteomes" id="UP000600946"/>
    </source>
</evidence>
<dbReference type="RefSeq" id="WP_190028092.1">
    <property type="nucleotide sequence ID" value="NZ_BMUU01000007.1"/>
</dbReference>
<evidence type="ECO:0000313" key="2">
    <source>
        <dbReference type="EMBL" id="GGY45749.1"/>
    </source>
</evidence>
<accession>A0ABQ3AD30</accession>
<organism evidence="2 3">
    <name type="scientific">Streptomyces xanthochromogenes</name>
    <dbReference type="NCBI Taxonomy" id="67384"/>
    <lineage>
        <taxon>Bacteria</taxon>
        <taxon>Bacillati</taxon>
        <taxon>Actinomycetota</taxon>
        <taxon>Actinomycetes</taxon>
        <taxon>Kitasatosporales</taxon>
        <taxon>Streptomycetaceae</taxon>
        <taxon>Streptomyces</taxon>
    </lineage>
</organism>
<reference evidence="3" key="1">
    <citation type="journal article" date="2019" name="Int. J. Syst. Evol. Microbiol.">
        <title>The Global Catalogue of Microorganisms (GCM) 10K type strain sequencing project: providing services to taxonomists for standard genome sequencing and annotation.</title>
        <authorList>
            <consortium name="The Broad Institute Genomics Platform"/>
            <consortium name="The Broad Institute Genome Sequencing Center for Infectious Disease"/>
            <person name="Wu L."/>
            <person name="Ma J."/>
        </authorList>
    </citation>
    <scope>NUCLEOTIDE SEQUENCE [LARGE SCALE GENOMIC DNA]</scope>
    <source>
        <strain evidence="3">JCM 4594</strain>
    </source>
</reference>
<keyword evidence="3" id="KW-1185">Reference proteome</keyword>
<gene>
    <name evidence="2" type="ORF">GCM10010326_44820</name>
</gene>
<feature type="compositionally biased region" description="Acidic residues" evidence="1">
    <location>
        <begin position="78"/>
        <end position="90"/>
    </location>
</feature>
<comment type="caution">
    <text evidence="2">The sequence shown here is derived from an EMBL/GenBank/DDBJ whole genome shotgun (WGS) entry which is preliminary data.</text>
</comment>
<protein>
    <submittedName>
        <fullName evidence="2">Uncharacterized protein</fullName>
    </submittedName>
</protein>
<evidence type="ECO:0000256" key="1">
    <source>
        <dbReference type="SAM" id="MobiDB-lite"/>
    </source>
</evidence>
<sequence length="184" mass="19000">MNPKVNIVVVVDVIGALSDGTLLNGNLCMIDDGEQSTGQGTPELCTVVRPGQVVTWSALAVDLQTPVEIKGITFLGADAEDGDADGDGDGDGERAGSGDAGVANSRTPGAQNPSARNPEAGNGQNGRGGRNGHGPERHNPELEVWSGVVPQLAPGVAHQYRLEVQMYEGEHSTLHIASPALMCQ</sequence>
<feature type="compositionally biased region" description="Polar residues" evidence="1">
    <location>
        <begin position="104"/>
        <end position="115"/>
    </location>
</feature>
<dbReference type="Proteomes" id="UP000600946">
    <property type="component" value="Unassembled WGS sequence"/>
</dbReference>
<dbReference type="EMBL" id="BMUU01000007">
    <property type="protein sequence ID" value="GGY45749.1"/>
    <property type="molecule type" value="Genomic_DNA"/>
</dbReference>
<name>A0ABQ3AD30_9ACTN</name>
<feature type="compositionally biased region" description="Gly residues" evidence="1">
    <location>
        <begin position="123"/>
        <end position="132"/>
    </location>
</feature>
<feature type="region of interest" description="Disordered" evidence="1">
    <location>
        <begin position="77"/>
        <end position="140"/>
    </location>
</feature>